<dbReference type="InterPro" id="IPR001497">
    <property type="entry name" value="MethylDNA_cys_MeTrfase_AS"/>
</dbReference>
<dbReference type="SUPFAM" id="SSF53155">
    <property type="entry name" value="Methylated DNA-protein cysteine methyltransferase domain"/>
    <property type="match status" value="1"/>
</dbReference>
<dbReference type="RefSeq" id="WP_076670988.1">
    <property type="nucleotide sequence ID" value="NZ_FTPP01000003.1"/>
</dbReference>
<gene>
    <name evidence="12" type="ORF">SAMN05444128_3254</name>
</gene>
<comment type="subcellular location">
    <subcellularLocation>
        <location evidence="9">Cytoplasm</location>
    </subcellularLocation>
</comment>
<evidence type="ECO:0000259" key="11">
    <source>
        <dbReference type="Pfam" id="PF02870"/>
    </source>
</evidence>
<organism evidence="12 13">
    <name type="scientific">Pontibacter indicus</name>
    <dbReference type="NCBI Taxonomy" id="1317125"/>
    <lineage>
        <taxon>Bacteria</taxon>
        <taxon>Pseudomonadati</taxon>
        <taxon>Bacteroidota</taxon>
        <taxon>Cytophagia</taxon>
        <taxon>Cytophagales</taxon>
        <taxon>Hymenobacteraceae</taxon>
        <taxon>Pontibacter</taxon>
    </lineage>
</organism>
<dbReference type="Gene3D" id="1.10.10.10">
    <property type="entry name" value="Winged helix-like DNA-binding domain superfamily/Winged helix DNA-binding domain"/>
    <property type="match status" value="1"/>
</dbReference>
<evidence type="ECO:0000256" key="2">
    <source>
        <dbReference type="ARBA" id="ARBA00008711"/>
    </source>
</evidence>
<comment type="catalytic activity">
    <reaction evidence="1 9">
        <text>a 4-O-methyl-thymidine in DNA + L-cysteinyl-[protein] = a thymidine in DNA + S-methyl-L-cysteinyl-[protein]</text>
        <dbReference type="Rhea" id="RHEA:53428"/>
        <dbReference type="Rhea" id="RHEA-COMP:10131"/>
        <dbReference type="Rhea" id="RHEA-COMP:10132"/>
        <dbReference type="Rhea" id="RHEA-COMP:13555"/>
        <dbReference type="Rhea" id="RHEA-COMP:13556"/>
        <dbReference type="ChEBI" id="CHEBI:29950"/>
        <dbReference type="ChEBI" id="CHEBI:82612"/>
        <dbReference type="ChEBI" id="CHEBI:137386"/>
        <dbReference type="ChEBI" id="CHEBI:137387"/>
        <dbReference type="EC" id="2.1.1.63"/>
    </reaction>
</comment>
<keyword evidence="4 9" id="KW-0489">Methyltransferase</keyword>
<keyword evidence="5 9" id="KW-0808">Transferase</keyword>
<dbReference type="HAMAP" id="MF_00772">
    <property type="entry name" value="OGT"/>
    <property type="match status" value="1"/>
</dbReference>
<dbReference type="FunFam" id="1.10.10.10:FF:000214">
    <property type="entry name" value="Methylated-DNA--protein-cysteine methyltransferase"/>
    <property type="match status" value="1"/>
</dbReference>
<comment type="similarity">
    <text evidence="2 9">Belongs to the MGMT family.</text>
</comment>
<dbReference type="Pfam" id="PF02870">
    <property type="entry name" value="Methyltransf_1N"/>
    <property type="match status" value="1"/>
</dbReference>
<dbReference type="GO" id="GO:0003908">
    <property type="term" value="F:methylated-DNA-[protein]-cysteine S-methyltransferase activity"/>
    <property type="evidence" value="ECO:0007669"/>
    <property type="project" value="UniProtKB-UniRule"/>
</dbReference>
<evidence type="ECO:0000313" key="12">
    <source>
        <dbReference type="EMBL" id="SIT93842.1"/>
    </source>
</evidence>
<evidence type="ECO:0000256" key="8">
    <source>
        <dbReference type="ARBA" id="ARBA00049348"/>
    </source>
</evidence>
<evidence type="ECO:0000256" key="1">
    <source>
        <dbReference type="ARBA" id="ARBA00001286"/>
    </source>
</evidence>
<dbReference type="InterPro" id="IPR036217">
    <property type="entry name" value="MethylDNA_cys_MeTrfase_DNAb"/>
</dbReference>
<evidence type="ECO:0000256" key="5">
    <source>
        <dbReference type="ARBA" id="ARBA00022679"/>
    </source>
</evidence>
<dbReference type="Proteomes" id="UP000187181">
    <property type="component" value="Unassembled WGS sequence"/>
</dbReference>
<dbReference type="PROSITE" id="PS00374">
    <property type="entry name" value="MGMT"/>
    <property type="match status" value="1"/>
</dbReference>
<dbReference type="NCBIfam" id="TIGR00589">
    <property type="entry name" value="ogt"/>
    <property type="match status" value="1"/>
</dbReference>
<proteinExistence type="inferred from homology"/>
<comment type="miscellaneous">
    <text evidence="9">This enzyme catalyzes only one turnover and therefore is not strictly catalytic. According to one definition, an enzyme is a biocatalyst that acts repeatedly and over many reaction cycles.</text>
</comment>
<evidence type="ECO:0000256" key="4">
    <source>
        <dbReference type="ARBA" id="ARBA00022603"/>
    </source>
</evidence>
<dbReference type="InterPro" id="IPR023546">
    <property type="entry name" value="MGMT"/>
</dbReference>
<sequence length="167" mass="18087">MESQTNTTYLQTPLGPLRISGTSQGITEVRFCDEGEALPAQTNDLPACVSTCVQQLEEYFAGTRQNFDLTLDPSGTAFQKQVWKELQGIPHGKTTSYLAVSRAVSGEKAIRAVGAANGRNPICIVVPCHRVIGSDGSLTGYAGGLWRKEWLLRHEGALKTAMQTSLF</sequence>
<dbReference type="Gene3D" id="3.30.160.70">
    <property type="entry name" value="Methylated DNA-protein cysteine methyltransferase domain"/>
    <property type="match status" value="1"/>
</dbReference>
<evidence type="ECO:0000256" key="7">
    <source>
        <dbReference type="ARBA" id="ARBA00023204"/>
    </source>
</evidence>
<keyword evidence="3 9" id="KW-0963">Cytoplasm</keyword>
<dbReference type="InterPro" id="IPR036631">
    <property type="entry name" value="MGMT_N_sf"/>
</dbReference>
<accession>A0A1R3XS37</accession>
<reference evidence="13" key="1">
    <citation type="submission" date="2017-01" db="EMBL/GenBank/DDBJ databases">
        <authorList>
            <person name="Varghese N."/>
            <person name="Submissions S."/>
        </authorList>
    </citation>
    <scope>NUCLEOTIDE SEQUENCE [LARGE SCALE GENOMIC DNA]</scope>
    <source>
        <strain evidence="13">LP100</strain>
    </source>
</reference>
<evidence type="ECO:0000313" key="13">
    <source>
        <dbReference type="Proteomes" id="UP000187181"/>
    </source>
</evidence>
<dbReference type="PANTHER" id="PTHR10815:SF13">
    <property type="entry name" value="METHYLATED-DNA--PROTEIN-CYSTEINE METHYLTRANSFERASE"/>
    <property type="match status" value="1"/>
</dbReference>
<feature type="domain" description="Methylguanine DNA methyltransferase ribonuclease-like" evidence="11">
    <location>
        <begin position="8"/>
        <end position="73"/>
    </location>
</feature>
<feature type="domain" description="Methylated-DNA-[protein]-cysteine S-methyltransferase DNA binding" evidence="10">
    <location>
        <begin position="77"/>
        <end position="157"/>
    </location>
</feature>
<dbReference type="InterPro" id="IPR008332">
    <property type="entry name" value="MethylG_MeTrfase_N"/>
</dbReference>
<dbReference type="PANTHER" id="PTHR10815">
    <property type="entry name" value="METHYLATED-DNA--PROTEIN-CYSTEINE METHYLTRANSFERASE"/>
    <property type="match status" value="1"/>
</dbReference>
<dbReference type="GO" id="GO:0032259">
    <property type="term" value="P:methylation"/>
    <property type="evidence" value="ECO:0007669"/>
    <property type="project" value="UniProtKB-KW"/>
</dbReference>
<dbReference type="InterPro" id="IPR014048">
    <property type="entry name" value="MethylDNA_cys_MeTrfase_DNA-bd"/>
</dbReference>
<dbReference type="EC" id="2.1.1.63" evidence="9"/>
<dbReference type="GO" id="GO:0006307">
    <property type="term" value="P:DNA alkylation repair"/>
    <property type="evidence" value="ECO:0007669"/>
    <property type="project" value="UniProtKB-UniRule"/>
</dbReference>
<feature type="active site" description="Nucleophile; methyl group acceptor" evidence="9">
    <location>
        <position position="128"/>
    </location>
</feature>
<name>A0A1R3XS37_9BACT</name>
<keyword evidence="13" id="KW-1185">Reference proteome</keyword>
<dbReference type="SUPFAM" id="SSF46767">
    <property type="entry name" value="Methylated DNA-protein cysteine methyltransferase, C-terminal domain"/>
    <property type="match status" value="1"/>
</dbReference>
<comment type="catalytic activity">
    <reaction evidence="8 9">
        <text>a 6-O-methyl-2'-deoxyguanosine in DNA + L-cysteinyl-[protein] = S-methyl-L-cysteinyl-[protein] + a 2'-deoxyguanosine in DNA</text>
        <dbReference type="Rhea" id="RHEA:24000"/>
        <dbReference type="Rhea" id="RHEA-COMP:10131"/>
        <dbReference type="Rhea" id="RHEA-COMP:10132"/>
        <dbReference type="Rhea" id="RHEA-COMP:11367"/>
        <dbReference type="Rhea" id="RHEA-COMP:11368"/>
        <dbReference type="ChEBI" id="CHEBI:29950"/>
        <dbReference type="ChEBI" id="CHEBI:82612"/>
        <dbReference type="ChEBI" id="CHEBI:85445"/>
        <dbReference type="ChEBI" id="CHEBI:85448"/>
        <dbReference type="EC" id="2.1.1.63"/>
    </reaction>
</comment>
<protein>
    <recommendedName>
        <fullName evidence="9">Methylated-DNA--protein-cysteine methyltransferase</fullName>
        <ecNumber evidence="9">2.1.1.63</ecNumber>
    </recommendedName>
    <alternativeName>
        <fullName evidence="9">6-O-methylguanine-DNA methyltransferase</fullName>
        <shortName evidence="9">MGMT</shortName>
    </alternativeName>
    <alternativeName>
        <fullName evidence="9">O-6-methylguanine-DNA-alkyltransferase</fullName>
    </alternativeName>
</protein>
<evidence type="ECO:0000256" key="9">
    <source>
        <dbReference type="HAMAP-Rule" id="MF_00772"/>
    </source>
</evidence>
<comment type="function">
    <text evidence="9">Involved in the cellular defense against the biological effects of O6-methylguanine (O6-MeG) and O4-methylthymine (O4-MeT) in DNA. Repairs the methylated nucleobase in DNA by stoichiometrically transferring the methyl group to a cysteine residue in the enzyme. This is a suicide reaction: the enzyme is irreversibly inactivated.</text>
</comment>
<dbReference type="EMBL" id="FTPP01000003">
    <property type="protein sequence ID" value="SIT93842.1"/>
    <property type="molecule type" value="Genomic_DNA"/>
</dbReference>
<dbReference type="STRING" id="1317125.SAMN05444128_3254"/>
<dbReference type="Pfam" id="PF01035">
    <property type="entry name" value="DNA_binding_1"/>
    <property type="match status" value="1"/>
</dbReference>
<keyword evidence="7 9" id="KW-0234">DNA repair</keyword>
<evidence type="ECO:0000256" key="3">
    <source>
        <dbReference type="ARBA" id="ARBA00022490"/>
    </source>
</evidence>
<evidence type="ECO:0000256" key="6">
    <source>
        <dbReference type="ARBA" id="ARBA00022763"/>
    </source>
</evidence>
<dbReference type="InterPro" id="IPR036388">
    <property type="entry name" value="WH-like_DNA-bd_sf"/>
</dbReference>
<keyword evidence="6 9" id="KW-0227">DNA damage</keyword>
<dbReference type="GO" id="GO:0005737">
    <property type="term" value="C:cytoplasm"/>
    <property type="evidence" value="ECO:0007669"/>
    <property type="project" value="UniProtKB-SubCell"/>
</dbReference>
<dbReference type="CDD" id="cd06445">
    <property type="entry name" value="ATase"/>
    <property type="match status" value="1"/>
</dbReference>
<evidence type="ECO:0000259" key="10">
    <source>
        <dbReference type="Pfam" id="PF01035"/>
    </source>
</evidence>
<dbReference type="OrthoDB" id="9802228at2"/>
<dbReference type="AlphaFoldDB" id="A0A1R3XS37"/>